<organism evidence="1 2">
    <name type="scientific">Alicyclobacillus fastidiosus</name>
    <dbReference type="NCBI Taxonomy" id="392011"/>
    <lineage>
        <taxon>Bacteria</taxon>
        <taxon>Bacillati</taxon>
        <taxon>Bacillota</taxon>
        <taxon>Bacilli</taxon>
        <taxon>Bacillales</taxon>
        <taxon>Alicyclobacillaceae</taxon>
        <taxon>Alicyclobacillus</taxon>
    </lineage>
</organism>
<accession>A0ABV5ALV4</accession>
<dbReference type="EMBL" id="JBDXSU010000028">
    <property type="protein sequence ID" value="MFB5192780.1"/>
    <property type="molecule type" value="Genomic_DNA"/>
</dbReference>
<comment type="caution">
    <text evidence="1">The sequence shown here is derived from an EMBL/GenBank/DDBJ whole genome shotgun (WGS) entry which is preliminary data.</text>
</comment>
<evidence type="ECO:0000313" key="2">
    <source>
        <dbReference type="Proteomes" id="UP001579974"/>
    </source>
</evidence>
<sequence length="153" mass="17674">MNGNVIANGDIKTARDAVAAYFAVYRRFVRLLDSGTVFREELQPAPGYEQARDPDSIRAPGLSFSSPGAKEIDGKLRYMSWFVRDANRLVRGLPVYQEAIIRVQYMGKEQLSNEEAYKELIDQKFFYSERKFERQRREAVLSVAETLDFILKH</sequence>
<evidence type="ECO:0000313" key="1">
    <source>
        <dbReference type="EMBL" id="MFB5192780.1"/>
    </source>
</evidence>
<protein>
    <recommendedName>
        <fullName evidence="3">ArpU family transcriptional regulator</fullName>
    </recommendedName>
</protein>
<proteinExistence type="predicted"/>
<gene>
    <name evidence="1" type="ORF">KKP3000_001994</name>
</gene>
<dbReference type="RefSeq" id="WP_275473186.1">
    <property type="nucleotide sequence ID" value="NZ_CP162940.1"/>
</dbReference>
<evidence type="ECO:0008006" key="3">
    <source>
        <dbReference type="Google" id="ProtNLM"/>
    </source>
</evidence>
<name>A0ABV5ALV4_9BACL</name>
<dbReference type="Proteomes" id="UP001579974">
    <property type="component" value="Unassembled WGS sequence"/>
</dbReference>
<reference evidence="1 2" key="1">
    <citation type="journal article" date="2024" name="Int. J. Mol. Sci.">
        <title>Exploration of Alicyclobacillus spp. Genome in Search of Antibiotic Resistance.</title>
        <authorList>
            <person name="Bucka-Kolendo J."/>
            <person name="Kiousi D.E."/>
            <person name="Dekowska A."/>
            <person name="Mikolajczuk-Szczyrba A."/>
            <person name="Karadedos D.M."/>
            <person name="Michael P."/>
            <person name="Galanis A."/>
            <person name="Sokolowska B."/>
        </authorList>
    </citation>
    <scope>NUCLEOTIDE SEQUENCE [LARGE SCALE GENOMIC DNA]</scope>
    <source>
        <strain evidence="1 2">KKP 3000</strain>
    </source>
</reference>
<keyword evidence="2" id="KW-1185">Reference proteome</keyword>